<evidence type="ECO:0000313" key="2">
    <source>
        <dbReference type="Proteomes" id="UP000585272"/>
    </source>
</evidence>
<name>A0A840II84_9ACTN</name>
<accession>A0A840II84</accession>
<gene>
    <name evidence="1" type="ORF">BDZ31_003265</name>
</gene>
<dbReference type="AlphaFoldDB" id="A0A840II84"/>
<reference evidence="1 2" key="1">
    <citation type="submission" date="2020-08" db="EMBL/GenBank/DDBJ databases">
        <title>Genomic Encyclopedia of Archaeal and Bacterial Type Strains, Phase II (KMG-II): from individual species to whole genera.</title>
        <authorList>
            <person name="Goeker M."/>
        </authorList>
    </citation>
    <scope>NUCLEOTIDE SEQUENCE [LARGE SCALE GENOMIC DNA]</scope>
    <source>
        <strain evidence="1 2">DSM 23288</strain>
    </source>
</reference>
<dbReference type="EMBL" id="JACHNU010000004">
    <property type="protein sequence ID" value="MBB4663670.1"/>
    <property type="molecule type" value="Genomic_DNA"/>
</dbReference>
<evidence type="ECO:0000313" key="1">
    <source>
        <dbReference type="EMBL" id="MBB4663670.1"/>
    </source>
</evidence>
<dbReference type="Proteomes" id="UP000585272">
    <property type="component" value="Unassembled WGS sequence"/>
</dbReference>
<dbReference type="RefSeq" id="WP_183343382.1">
    <property type="nucleotide sequence ID" value="NZ_JACHNU010000004.1"/>
</dbReference>
<comment type="caution">
    <text evidence="1">The sequence shown here is derived from an EMBL/GenBank/DDBJ whole genome shotgun (WGS) entry which is preliminary data.</text>
</comment>
<protein>
    <submittedName>
        <fullName evidence="1">Uncharacterized protein</fullName>
    </submittedName>
</protein>
<keyword evidence="2" id="KW-1185">Reference proteome</keyword>
<organism evidence="1 2">
    <name type="scientific">Conexibacter arvalis</name>
    <dbReference type="NCBI Taxonomy" id="912552"/>
    <lineage>
        <taxon>Bacteria</taxon>
        <taxon>Bacillati</taxon>
        <taxon>Actinomycetota</taxon>
        <taxon>Thermoleophilia</taxon>
        <taxon>Solirubrobacterales</taxon>
        <taxon>Conexibacteraceae</taxon>
        <taxon>Conexibacter</taxon>
    </lineage>
</organism>
<sequence>MNAERCTWCGVEVGGDEGYRVAEQAGERLAVFCRLEHVVPWAIQGPHWEAGTLREQPREEPALSECAHCGAAVDDTRVLAVRHRGEYRIADAFCTTDHLRAWAAAGGRWR</sequence>
<proteinExistence type="predicted"/>